<keyword evidence="4" id="KW-0997">Cell inner membrane</keyword>
<dbReference type="GO" id="GO:0022857">
    <property type="term" value="F:transmembrane transporter activity"/>
    <property type="evidence" value="ECO:0007669"/>
    <property type="project" value="TreeGrafter"/>
</dbReference>
<evidence type="ECO:0000313" key="12">
    <source>
        <dbReference type="Proteomes" id="UP000435187"/>
    </source>
</evidence>
<dbReference type="PANTHER" id="PTHR35011">
    <property type="entry name" value="2,3-DIKETO-L-GULONATE TRAP TRANSPORTER SMALL PERMEASE PROTEIN YIAM"/>
    <property type="match status" value="1"/>
</dbReference>
<feature type="transmembrane region" description="Helical" evidence="9">
    <location>
        <begin position="99"/>
        <end position="120"/>
    </location>
</feature>
<name>A0A6N7R1X6_9BACI</name>
<evidence type="ECO:0000256" key="6">
    <source>
        <dbReference type="ARBA" id="ARBA00022989"/>
    </source>
</evidence>
<evidence type="ECO:0000256" key="4">
    <source>
        <dbReference type="ARBA" id="ARBA00022519"/>
    </source>
</evidence>
<evidence type="ECO:0000259" key="10">
    <source>
        <dbReference type="Pfam" id="PF04290"/>
    </source>
</evidence>
<evidence type="ECO:0000256" key="9">
    <source>
        <dbReference type="SAM" id="Phobius"/>
    </source>
</evidence>
<dbReference type="PANTHER" id="PTHR35011:SF2">
    <property type="entry name" value="2,3-DIKETO-L-GULONATE TRAP TRANSPORTER SMALL PERMEASE PROTEIN YIAM"/>
    <property type="match status" value="1"/>
</dbReference>
<keyword evidence="6 9" id="KW-1133">Transmembrane helix</keyword>
<dbReference type="GO" id="GO:0015740">
    <property type="term" value="P:C4-dicarboxylate transport"/>
    <property type="evidence" value="ECO:0007669"/>
    <property type="project" value="TreeGrafter"/>
</dbReference>
<protein>
    <submittedName>
        <fullName evidence="11">TRAP transporter small permease subunit</fullName>
    </submittedName>
</protein>
<dbReference type="GO" id="GO:0005886">
    <property type="term" value="C:plasma membrane"/>
    <property type="evidence" value="ECO:0007669"/>
    <property type="project" value="UniProtKB-SubCell"/>
</dbReference>
<dbReference type="InterPro" id="IPR055348">
    <property type="entry name" value="DctQ"/>
</dbReference>
<keyword evidence="2" id="KW-0813">Transport</keyword>
<keyword evidence="7 9" id="KW-0472">Membrane</keyword>
<dbReference type="AlphaFoldDB" id="A0A6N7R1X6"/>
<reference evidence="11 12" key="1">
    <citation type="submission" date="2019-10" db="EMBL/GenBank/DDBJ databases">
        <title>Gracilibacillus salitolerans sp. nov., a moderate halophile isolated from a saline soil in northwest China.</title>
        <authorList>
            <person name="Gan L."/>
        </authorList>
    </citation>
    <scope>NUCLEOTIDE SEQUENCE [LARGE SCALE GENOMIC DNA]</scope>
    <source>
        <strain evidence="11 12">TP2-8</strain>
    </source>
</reference>
<dbReference type="Proteomes" id="UP000435187">
    <property type="component" value="Unassembled WGS sequence"/>
</dbReference>
<keyword evidence="12" id="KW-1185">Reference proteome</keyword>
<accession>A0A6N7R1X6</accession>
<sequence length="175" mass="19855">MKSTSMRRILMKALIKVKRVIDQVMLVLSVTLIGIIVLTILFQIFTRTFLNFTPAWSEELARVLFVWISFFGIAYGFKEKLHIAVGIFIKKFNEKIKRLIDNIAKVLIIILGVILMYFGTEFMLLMNYSTMAGLGISSSFLYAAIPVSGFFITINGIELLFIEGLHPEYDDGVEG</sequence>
<evidence type="ECO:0000256" key="8">
    <source>
        <dbReference type="ARBA" id="ARBA00038436"/>
    </source>
</evidence>
<comment type="caution">
    <text evidence="11">The sequence shown here is derived from an EMBL/GenBank/DDBJ whole genome shotgun (WGS) entry which is preliminary data.</text>
</comment>
<dbReference type="Pfam" id="PF04290">
    <property type="entry name" value="DctQ"/>
    <property type="match status" value="1"/>
</dbReference>
<proteinExistence type="inferred from homology"/>
<evidence type="ECO:0000256" key="3">
    <source>
        <dbReference type="ARBA" id="ARBA00022475"/>
    </source>
</evidence>
<organism evidence="11 12">
    <name type="scientific">Gracilibacillus thailandensis</name>
    <dbReference type="NCBI Taxonomy" id="563735"/>
    <lineage>
        <taxon>Bacteria</taxon>
        <taxon>Bacillati</taxon>
        <taxon>Bacillota</taxon>
        <taxon>Bacilli</taxon>
        <taxon>Bacillales</taxon>
        <taxon>Bacillaceae</taxon>
        <taxon>Gracilibacillus</taxon>
    </lineage>
</organism>
<evidence type="ECO:0000256" key="5">
    <source>
        <dbReference type="ARBA" id="ARBA00022692"/>
    </source>
</evidence>
<evidence type="ECO:0000256" key="2">
    <source>
        <dbReference type="ARBA" id="ARBA00022448"/>
    </source>
</evidence>
<comment type="subcellular location">
    <subcellularLocation>
        <location evidence="1">Cell inner membrane</location>
        <topology evidence="1">Multi-pass membrane protein</topology>
    </subcellularLocation>
</comment>
<evidence type="ECO:0000256" key="7">
    <source>
        <dbReference type="ARBA" id="ARBA00023136"/>
    </source>
</evidence>
<feature type="transmembrane region" description="Helical" evidence="9">
    <location>
        <begin position="60"/>
        <end position="78"/>
    </location>
</feature>
<keyword evidence="3" id="KW-1003">Cell membrane</keyword>
<feature type="transmembrane region" description="Helical" evidence="9">
    <location>
        <begin position="20"/>
        <end position="45"/>
    </location>
</feature>
<keyword evidence="5 9" id="KW-0812">Transmembrane</keyword>
<feature type="transmembrane region" description="Helical" evidence="9">
    <location>
        <begin position="140"/>
        <end position="162"/>
    </location>
</feature>
<evidence type="ECO:0000313" key="11">
    <source>
        <dbReference type="EMBL" id="MRI67371.1"/>
    </source>
</evidence>
<comment type="similarity">
    <text evidence="8">Belongs to the TRAP transporter small permease family.</text>
</comment>
<dbReference type="EMBL" id="WJEE01000030">
    <property type="protein sequence ID" value="MRI67371.1"/>
    <property type="molecule type" value="Genomic_DNA"/>
</dbReference>
<dbReference type="InterPro" id="IPR007387">
    <property type="entry name" value="TRAP_DctQ"/>
</dbReference>
<evidence type="ECO:0000256" key="1">
    <source>
        <dbReference type="ARBA" id="ARBA00004429"/>
    </source>
</evidence>
<feature type="domain" description="Tripartite ATP-independent periplasmic transporters DctQ component" evidence="10">
    <location>
        <begin position="36"/>
        <end position="159"/>
    </location>
</feature>
<gene>
    <name evidence="11" type="ORF">GH885_13635</name>
</gene>